<feature type="region of interest" description="Disordered" evidence="1">
    <location>
        <begin position="1"/>
        <end position="22"/>
    </location>
</feature>
<name>H0E733_9ACTN</name>
<dbReference type="RefSeq" id="WP_007575898.1">
    <property type="nucleotide sequence ID" value="NZ_AGUD01000216.1"/>
</dbReference>
<organism evidence="2 3">
    <name type="scientific">Patulibacter medicamentivorans</name>
    <dbReference type="NCBI Taxonomy" id="1097667"/>
    <lineage>
        <taxon>Bacteria</taxon>
        <taxon>Bacillati</taxon>
        <taxon>Actinomycetota</taxon>
        <taxon>Thermoleophilia</taxon>
        <taxon>Solirubrobacterales</taxon>
        <taxon>Patulibacteraceae</taxon>
        <taxon>Patulibacter</taxon>
    </lineage>
</organism>
<protein>
    <submittedName>
        <fullName evidence="2">Uncharacterized protein</fullName>
    </submittedName>
</protein>
<gene>
    <name evidence="2" type="ORF">PAI11_26350</name>
</gene>
<dbReference type="EMBL" id="AGUD01000216">
    <property type="protein sequence ID" value="EHN10528.1"/>
    <property type="molecule type" value="Genomic_DNA"/>
</dbReference>
<sequence>MTTRHGRSNRPSARERARRSAGRSADGRSVAWIDGIDLPTLAGELVDLAIGQLRVWTPRVVDALDAERIASDVCGQWFTGPDGPGAELEAVVGELLIEGLSAAGDAPAVAALSALAVAGSEPIASAAGPAAERLVAAGVPRPSWWAQLASTRPTRAALLTAPGDDRVQTVIVEFSRDVGPRHCLSAIVVHERGGAATSLHLTHELDGLREEIASIGGESPIEVIPLPLERAHAILDAAIERTEQVGDPLLTSSYGETRGVARQRLALLADHLGRGQRSASRSIAS</sequence>
<comment type="caution">
    <text evidence="2">The sequence shown here is derived from an EMBL/GenBank/DDBJ whole genome shotgun (WGS) entry which is preliminary data.</text>
</comment>
<keyword evidence="3" id="KW-1185">Reference proteome</keyword>
<dbReference type="OrthoDB" id="5170563at2"/>
<dbReference type="Proteomes" id="UP000005143">
    <property type="component" value="Unassembled WGS sequence"/>
</dbReference>
<accession>H0E733</accession>
<evidence type="ECO:0000313" key="3">
    <source>
        <dbReference type="Proteomes" id="UP000005143"/>
    </source>
</evidence>
<proteinExistence type="predicted"/>
<evidence type="ECO:0000313" key="2">
    <source>
        <dbReference type="EMBL" id="EHN10528.1"/>
    </source>
</evidence>
<evidence type="ECO:0000256" key="1">
    <source>
        <dbReference type="SAM" id="MobiDB-lite"/>
    </source>
</evidence>
<reference evidence="2 3" key="1">
    <citation type="journal article" date="2013" name="Biodegradation">
        <title>Quantitative proteomic analysis of ibuprofen-degrading Patulibacter sp. strain I11.</title>
        <authorList>
            <person name="Almeida B."/>
            <person name="Kjeldal H."/>
            <person name="Lolas I."/>
            <person name="Knudsen A.D."/>
            <person name="Carvalho G."/>
            <person name="Nielsen K.L."/>
            <person name="Barreto Crespo M.T."/>
            <person name="Stensballe A."/>
            <person name="Nielsen J.L."/>
        </authorList>
    </citation>
    <scope>NUCLEOTIDE SEQUENCE [LARGE SCALE GENOMIC DNA]</scope>
    <source>
        <strain evidence="2 3">I11</strain>
    </source>
</reference>
<dbReference type="AlphaFoldDB" id="H0E733"/>